<keyword evidence="2" id="KW-1185">Reference proteome</keyword>
<evidence type="ECO:0000313" key="2">
    <source>
        <dbReference type="Proteomes" id="UP000024635"/>
    </source>
</evidence>
<dbReference type="AlphaFoldDB" id="A0A016U7Y9"/>
<organism evidence="1 2">
    <name type="scientific">Ancylostoma ceylanicum</name>
    <dbReference type="NCBI Taxonomy" id="53326"/>
    <lineage>
        <taxon>Eukaryota</taxon>
        <taxon>Metazoa</taxon>
        <taxon>Ecdysozoa</taxon>
        <taxon>Nematoda</taxon>
        <taxon>Chromadorea</taxon>
        <taxon>Rhabditida</taxon>
        <taxon>Rhabditina</taxon>
        <taxon>Rhabditomorpha</taxon>
        <taxon>Strongyloidea</taxon>
        <taxon>Ancylostomatidae</taxon>
        <taxon>Ancylostomatinae</taxon>
        <taxon>Ancylostoma</taxon>
    </lineage>
</organism>
<dbReference type="EMBL" id="JARK01001386">
    <property type="protein sequence ID" value="EYC11429.1"/>
    <property type="molecule type" value="Genomic_DNA"/>
</dbReference>
<protein>
    <submittedName>
        <fullName evidence="1">Uncharacterized protein</fullName>
    </submittedName>
</protein>
<evidence type="ECO:0000313" key="1">
    <source>
        <dbReference type="EMBL" id="EYC11429.1"/>
    </source>
</evidence>
<gene>
    <name evidence="1" type="primary">Acey_s0050.g1908</name>
    <name evidence="1" type="ORF">Y032_0050g1908</name>
</gene>
<reference evidence="2" key="1">
    <citation type="journal article" date="2015" name="Nat. Genet.">
        <title>The genome and transcriptome of the zoonotic hookworm Ancylostoma ceylanicum identify infection-specific gene families.</title>
        <authorList>
            <person name="Schwarz E.M."/>
            <person name="Hu Y."/>
            <person name="Antoshechkin I."/>
            <person name="Miller M.M."/>
            <person name="Sternberg P.W."/>
            <person name="Aroian R.V."/>
        </authorList>
    </citation>
    <scope>NUCLEOTIDE SEQUENCE</scope>
    <source>
        <strain evidence="2">HY135</strain>
    </source>
</reference>
<comment type="caution">
    <text evidence="1">The sequence shown here is derived from an EMBL/GenBank/DDBJ whole genome shotgun (WGS) entry which is preliminary data.</text>
</comment>
<dbReference type="Proteomes" id="UP000024635">
    <property type="component" value="Unassembled WGS sequence"/>
</dbReference>
<proteinExistence type="predicted"/>
<name>A0A016U7Y9_9BILA</name>
<accession>A0A016U7Y9</accession>
<sequence>MSERRTFWNRVEWSALSRPAHRFQHEPADESVVPIASQASGSFPSWGLSHPLQDSSPWNPRRRFPACRSCNFKGPESARIFEKIRRADVFVHFAVPVSFSKLRRSMGGEGLRKTNRDSG</sequence>